<evidence type="ECO:0000256" key="1">
    <source>
        <dbReference type="SAM" id="MobiDB-lite"/>
    </source>
</evidence>
<feature type="compositionally biased region" description="Polar residues" evidence="1">
    <location>
        <begin position="1"/>
        <end position="12"/>
    </location>
</feature>
<keyword evidence="3" id="KW-1185">Reference proteome</keyword>
<feature type="region of interest" description="Disordered" evidence="1">
    <location>
        <begin position="1"/>
        <end position="23"/>
    </location>
</feature>
<evidence type="ECO:0000313" key="2">
    <source>
        <dbReference type="EMBL" id="REF34774.1"/>
    </source>
</evidence>
<dbReference type="AlphaFoldDB" id="A0A3D9V9D8"/>
<organism evidence="2 3">
    <name type="scientific">Thermasporomyces composti</name>
    <dbReference type="NCBI Taxonomy" id="696763"/>
    <lineage>
        <taxon>Bacteria</taxon>
        <taxon>Bacillati</taxon>
        <taxon>Actinomycetota</taxon>
        <taxon>Actinomycetes</taxon>
        <taxon>Propionibacteriales</taxon>
        <taxon>Nocardioidaceae</taxon>
        <taxon>Thermasporomyces</taxon>
    </lineage>
</organism>
<evidence type="ECO:0008006" key="4">
    <source>
        <dbReference type="Google" id="ProtNLM"/>
    </source>
</evidence>
<dbReference type="EMBL" id="QTUC01000001">
    <property type="protein sequence ID" value="REF34774.1"/>
    <property type="molecule type" value="Genomic_DNA"/>
</dbReference>
<comment type="caution">
    <text evidence="2">The sequence shown here is derived from an EMBL/GenBank/DDBJ whole genome shotgun (WGS) entry which is preliminary data.</text>
</comment>
<accession>A0A3D9V9D8</accession>
<name>A0A3D9V9D8_THECX</name>
<dbReference type="Proteomes" id="UP000256485">
    <property type="component" value="Unassembled WGS sequence"/>
</dbReference>
<reference evidence="2 3" key="1">
    <citation type="submission" date="2018-08" db="EMBL/GenBank/DDBJ databases">
        <title>Sequencing the genomes of 1000 actinobacteria strains.</title>
        <authorList>
            <person name="Klenk H.-P."/>
        </authorList>
    </citation>
    <scope>NUCLEOTIDE SEQUENCE [LARGE SCALE GENOMIC DNA]</scope>
    <source>
        <strain evidence="2 3">DSM 22891</strain>
    </source>
</reference>
<gene>
    <name evidence="2" type="ORF">DFJ64_0140</name>
</gene>
<sequence length="241" mass="26550">MRGATLTPTTSRDGGRAVTAPGTRTPVVLKLGPGDPEPTGHADYDEVIATVPVREIPYSWVRLVRPGGTLHVSWLNPFSGPATARLTVVPEGRASGHFVEMADHPPAEEVPSVVRQAELSVPWYRTTTSLDPEVIWSDPAALFALGIRLPRLRCAQTSVGRGQVRRWVHDTTSAACAVVTPSGAITVEQHGPQLLWREVEAAYQWWEEQGRPEFHRFGLSVTSFGQFAWLDDRCSGRIWRV</sequence>
<protein>
    <recommendedName>
        <fullName evidence="4">Protein-L-isoaspartate(D-aspartate) O-methyltransferase (PCMT)</fullName>
    </recommendedName>
</protein>
<proteinExistence type="predicted"/>
<evidence type="ECO:0000313" key="3">
    <source>
        <dbReference type="Proteomes" id="UP000256485"/>
    </source>
</evidence>